<dbReference type="InterPro" id="IPR001976">
    <property type="entry name" value="Ribosomal_eS24"/>
</dbReference>
<dbReference type="GO" id="GO:1990904">
    <property type="term" value="C:ribonucleoprotein complex"/>
    <property type="evidence" value="ECO:0007669"/>
    <property type="project" value="UniProtKB-KW"/>
</dbReference>
<gene>
    <name evidence="4" type="ORF">GX950_02080</name>
</gene>
<dbReference type="GO" id="GO:0003735">
    <property type="term" value="F:structural constituent of ribosome"/>
    <property type="evidence" value="ECO:0007669"/>
    <property type="project" value="InterPro"/>
</dbReference>
<dbReference type="Proteomes" id="UP000526302">
    <property type="component" value="Unassembled WGS sequence"/>
</dbReference>
<keyword evidence="2" id="KW-0687">Ribonucleoprotein</keyword>
<accession>A0A7K4BZF2</accession>
<dbReference type="EMBL" id="JAAZKV010000018">
    <property type="protein sequence ID" value="NMA44575.1"/>
    <property type="molecule type" value="Genomic_DNA"/>
</dbReference>
<dbReference type="Pfam" id="PF01282">
    <property type="entry name" value="Ribosomal_S24e"/>
    <property type="match status" value="1"/>
</dbReference>
<dbReference type="GO" id="GO:0005840">
    <property type="term" value="C:ribosome"/>
    <property type="evidence" value="ECO:0007669"/>
    <property type="project" value="UniProtKB-KW"/>
</dbReference>
<organism evidence="4 5">
    <name type="scientific">Candidatus Iainarchaeum sp</name>
    <dbReference type="NCBI Taxonomy" id="3101447"/>
    <lineage>
        <taxon>Archaea</taxon>
        <taxon>Candidatus Iainarchaeota</taxon>
        <taxon>Candidatus Iainarchaeia</taxon>
        <taxon>Candidatus Iainarchaeales</taxon>
        <taxon>Candidatus Iainarchaeaceae</taxon>
        <taxon>Candidatus Iainarchaeum</taxon>
    </lineage>
</organism>
<reference evidence="4 5" key="1">
    <citation type="journal article" date="2020" name="Biotechnol. Biofuels">
        <title>New insights from the biogas microbiome by comprehensive genome-resolved metagenomics of nearly 1600 species originating from multiple anaerobic digesters.</title>
        <authorList>
            <person name="Campanaro S."/>
            <person name="Treu L."/>
            <person name="Rodriguez-R L.M."/>
            <person name="Kovalovszki A."/>
            <person name="Ziels R.M."/>
            <person name="Maus I."/>
            <person name="Zhu X."/>
            <person name="Kougias P.G."/>
            <person name="Basile A."/>
            <person name="Luo G."/>
            <person name="Schluter A."/>
            <person name="Konstantinidis K.T."/>
            <person name="Angelidaki I."/>
        </authorList>
    </citation>
    <scope>NUCLEOTIDE SEQUENCE [LARGE SCALE GENOMIC DNA]</scope>
    <source>
        <strain evidence="4">AS22ysBPME_79</strain>
    </source>
</reference>
<dbReference type="AlphaFoldDB" id="A0A7K4BZF2"/>
<proteinExistence type="predicted"/>
<dbReference type="SUPFAM" id="SSF54189">
    <property type="entry name" value="Ribosomal proteins S24e, L23 and L15e"/>
    <property type="match status" value="1"/>
</dbReference>
<evidence type="ECO:0000256" key="3">
    <source>
        <dbReference type="ARBA" id="ARBA00035358"/>
    </source>
</evidence>
<comment type="caution">
    <text evidence="4">The sequence shown here is derived from an EMBL/GenBank/DDBJ whole genome shotgun (WGS) entry which is preliminary data.</text>
</comment>
<evidence type="ECO:0000256" key="2">
    <source>
        <dbReference type="ARBA" id="ARBA00023274"/>
    </source>
</evidence>
<dbReference type="InterPro" id="IPR012678">
    <property type="entry name" value="Ribosomal_uL23/eL15/eS24_sf"/>
</dbReference>
<dbReference type="GO" id="GO:0006412">
    <property type="term" value="P:translation"/>
    <property type="evidence" value="ECO:0007669"/>
    <property type="project" value="InterPro"/>
</dbReference>
<evidence type="ECO:0000256" key="1">
    <source>
        <dbReference type="ARBA" id="ARBA00022980"/>
    </source>
</evidence>
<name>A0A7K4BZF2_9ARCH</name>
<evidence type="ECO:0000313" key="5">
    <source>
        <dbReference type="Proteomes" id="UP000526302"/>
    </source>
</evidence>
<dbReference type="InterPro" id="IPR012677">
    <property type="entry name" value="Nucleotide-bd_a/b_plait_sf"/>
</dbReference>
<protein>
    <recommendedName>
        <fullName evidence="3">30S ribosomal protein S24e</fullName>
    </recommendedName>
</protein>
<dbReference type="Gene3D" id="3.30.70.330">
    <property type="match status" value="1"/>
</dbReference>
<keyword evidence="1 4" id="KW-0689">Ribosomal protein</keyword>
<sequence>MDLKITQNKKNELLKRAEIIAEGSAEKVPSRNEVREKIAALTNTQPETIVVIKIENKYGSKKLKILAHAYSDKASMKLIENKKKLGRNFEEFKKGKTQAKKGPAP</sequence>
<evidence type="ECO:0000313" key="4">
    <source>
        <dbReference type="EMBL" id="NMA44575.1"/>
    </source>
</evidence>